<gene>
    <name evidence="2" type="ORF">KFK09_010980</name>
</gene>
<sequence>MVEHRVSSGSPTEVRASSGSLVEHRASSDGLVEVWASGWPFQHRRLAAELPLAASRSSVAALISTFLLESASFPFPSILLSEFYGGSSRSFKTLELHSRDYLSSGHWGVNQSRRLCNCWHPPPPDWIKVNVDASLLPSYKTVIGGVLRDSKGKFLMAFGKKYVHWDISQPELSSIHLIRGVNFG</sequence>
<evidence type="ECO:0000313" key="2">
    <source>
        <dbReference type="EMBL" id="KAI0510379.1"/>
    </source>
</evidence>
<comment type="caution">
    <text evidence="2">The sequence shown here is derived from an EMBL/GenBank/DDBJ whole genome shotgun (WGS) entry which is preliminary data.</text>
</comment>
<accession>A0A8T3BBE7</accession>
<dbReference type="OrthoDB" id="597234at2759"/>
<dbReference type="PANTHER" id="PTHR47723:SF19">
    <property type="entry name" value="POLYNUCLEOTIDYL TRANSFERASE, RIBONUCLEASE H-LIKE SUPERFAMILY PROTEIN"/>
    <property type="match status" value="1"/>
</dbReference>
<feature type="compositionally biased region" description="Polar residues" evidence="1">
    <location>
        <begin position="7"/>
        <end position="20"/>
    </location>
</feature>
<protein>
    <recommendedName>
        <fullName evidence="4">RNase H type-1 domain-containing protein</fullName>
    </recommendedName>
</protein>
<proteinExistence type="predicted"/>
<organism evidence="2 3">
    <name type="scientific">Dendrobium nobile</name>
    <name type="common">Orchid</name>
    <dbReference type="NCBI Taxonomy" id="94219"/>
    <lineage>
        <taxon>Eukaryota</taxon>
        <taxon>Viridiplantae</taxon>
        <taxon>Streptophyta</taxon>
        <taxon>Embryophyta</taxon>
        <taxon>Tracheophyta</taxon>
        <taxon>Spermatophyta</taxon>
        <taxon>Magnoliopsida</taxon>
        <taxon>Liliopsida</taxon>
        <taxon>Asparagales</taxon>
        <taxon>Orchidaceae</taxon>
        <taxon>Epidendroideae</taxon>
        <taxon>Malaxideae</taxon>
        <taxon>Dendrobiinae</taxon>
        <taxon>Dendrobium</taxon>
    </lineage>
</organism>
<dbReference type="InterPro" id="IPR053151">
    <property type="entry name" value="RNase_H-like"/>
</dbReference>
<keyword evidence="3" id="KW-1185">Reference proteome</keyword>
<evidence type="ECO:0000256" key="1">
    <source>
        <dbReference type="SAM" id="MobiDB-lite"/>
    </source>
</evidence>
<dbReference type="AlphaFoldDB" id="A0A8T3BBE7"/>
<dbReference type="Proteomes" id="UP000829196">
    <property type="component" value="Unassembled WGS sequence"/>
</dbReference>
<name>A0A8T3BBE7_DENNO</name>
<reference evidence="2" key="1">
    <citation type="journal article" date="2022" name="Front. Genet.">
        <title>Chromosome-Scale Assembly of the Dendrobium nobile Genome Provides Insights Into the Molecular Mechanism of the Biosynthesis of the Medicinal Active Ingredient of Dendrobium.</title>
        <authorList>
            <person name="Xu Q."/>
            <person name="Niu S.-C."/>
            <person name="Li K.-L."/>
            <person name="Zheng P.-J."/>
            <person name="Zhang X.-J."/>
            <person name="Jia Y."/>
            <person name="Liu Y."/>
            <person name="Niu Y.-X."/>
            <person name="Yu L.-H."/>
            <person name="Chen D.-F."/>
            <person name="Zhang G.-Q."/>
        </authorList>
    </citation>
    <scope>NUCLEOTIDE SEQUENCE</scope>
    <source>
        <tissue evidence="2">Leaf</tissue>
    </source>
</reference>
<dbReference type="EMBL" id="JAGYWB010000009">
    <property type="protein sequence ID" value="KAI0510379.1"/>
    <property type="molecule type" value="Genomic_DNA"/>
</dbReference>
<evidence type="ECO:0008006" key="4">
    <source>
        <dbReference type="Google" id="ProtNLM"/>
    </source>
</evidence>
<dbReference type="PANTHER" id="PTHR47723">
    <property type="entry name" value="OS05G0353850 PROTEIN"/>
    <property type="match status" value="1"/>
</dbReference>
<evidence type="ECO:0000313" key="3">
    <source>
        <dbReference type="Proteomes" id="UP000829196"/>
    </source>
</evidence>
<feature type="region of interest" description="Disordered" evidence="1">
    <location>
        <begin position="1"/>
        <end position="21"/>
    </location>
</feature>